<dbReference type="InterPro" id="IPR002110">
    <property type="entry name" value="Ankyrin_rpt"/>
</dbReference>
<proteinExistence type="predicted"/>
<keyword evidence="1" id="KW-0677">Repeat</keyword>
<evidence type="ECO:0000313" key="5">
    <source>
        <dbReference type="Proteomes" id="UP000799291"/>
    </source>
</evidence>
<name>A0A6G1JKR6_9PLEO</name>
<dbReference type="AlphaFoldDB" id="A0A6G1JKR6"/>
<dbReference type="SMART" id="SM00248">
    <property type="entry name" value="ANK"/>
    <property type="match status" value="2"/>
</dbReference>
<accession>A0A6G1JKR6</accession>
<gene>
    <name evidence="4" type="ORF">K458DRAFT_482943</name>
</gene>
<evidence type="ECO:0000256" key="1">
    <source>
        <dbReference type="ARBA" id="ARBA00022737"/>
    </source>
</evidence>
<dbReference type="Proteomes" id="UP000799291">
    <property type="component" value="Unassembled WGS sequence"/>
</dbReference>
<dbReference type="Gene3D" id="1.25.40.20">
    <property type="entry name" value="Ankyrin repeat-containing domain"/>
    <property type="match status" value="1"/>
</dbReference>
<dbReference type="OrthoDB" id="341259at2759"/>
<dbReference type="Pfam" id="PF12796">
    <property type="entry name" value="Ank_2"/>
    <property type="match status" value="1"/>
</dbReference>
<sequence>MSKHGVDLEQRGKYSGRSPLFYLFARCPNPLEPRFIRHLASLQNFNARRLRDNEGETPLYALISDAWRSLRTNNERNDCVMSIYRLAIHFDFDVNVVPHSGPDSGRSILSKICSSPPTSEGHSPHLLTLCRIVIALGVDVHARDQQGRTALHFAAFGAMHSVAKYLVKEHKARVDVVDEDGNTPLHLAARGWSGVDPRHRRRCVRFLLEEGASTIVVNKLRKKPAQCFPRFPQPTRHHDAELRGELISMMEDAEQSELRQIER</sequence>
<keyword evidence="2 3" id="KW-0040">ANK repeat</keyword>
<feature type="repeat" description="ANK" evidence="3">
    <location>
        <begin position="180"/>
        <end position="219"/>
    </location>
</feature>
<organism evidence="4 5">
    <name type="scientific">Lentithecium fluviatile CBS 122367</name>
    <dbReference type="NCBI Taxonomy" id="1168545"/>
    <lineage>
        <taxon>Eukaryota</taxon>
        <taxon>Fungi</taxon>
        <taxon>Dikarya</taxon>
        <taxon>Ascomycota</taxon>
        <taxon>Pezizomycotina</taxon>
        <taxon>Dothideomycetes</taxon>
        <taxon>Pleosporomycetidae</taxon>
        <taxon>Pleosporales</taxon>
        <taxon>Massarineae</taxon>
        <taxon>Lentitheciaceae</taxon>
        <taxon>Lentithecium</taxon>
    </lineage>
</organism>
<reference evidence="4" key="1">
    <citation type="journal article" date="2020" name="Stud. Mycol.">
        <title>101 Dothideomycetes genomes: a test case for predicting lifestyles and emergence of pathogens.</title>
        <authorList>
            <person name="Haridas S."/>
            <person name="Albert R."/>
            <person name="Binder M."/>
            <person name="Bloem J."/>
            <person name="Labutti K."/>
            <person name="Salamov A."/>
            <person name="Andreopoulos B."/>
            <person name="Baker S."/>
            <person name="Barry K."/>
            <person name="Bills G."/>
            <person name="Bluhm B."/>
            <person name="Cannon C."/>
            <person name="Castanera R."/>
            <person name="Culley D."/>
            <person name="Daum C."/>
            <person name="Ezra D."/>
            <person name="Gonzalez J."/>
            <person name="Henrissat B."/>
            <person name="Kuo A."/>
            <person name="Liang C."/>
            <person name="Lipzen A."/>
            <person name="Lutzoni F."/>
            <person name="Magnuson J."/>
            <person name="Mondo S."/>
            <person name="Nolan M."/>
            <person name="Ohm R."/>
            <person name="Pangilinan J."/>
            <person name="Park H.-J."/>
            <person name="Ramirez L."/>
            <person name="Alfaro M."/>
            <person name="Sun H."/>
            <person name="Tritt A."/>
            <person name="Yoshinaga Y."/>
            <person name="Zwiers L.-H."/>
            <person name="Turgeon B."/>
            <person name="Goodwin S."/>
            <person name="Spatafora J."/>
            <person name="Crous P."/>
            <person name="Grigoriev I."/>
        </authorList>
    </citation>
    <scope>NUCLEOTIDE SEQUENCE</scope>
    <source>
        <strain evidence="4">CBS 122367</strain>
    </source>
</reference>
<dbReference type="SUPFAM" id="SSF48403">
    <property type="entry name" value="Ankyrin repeat"/>
    <property type="match status" value="1"/>
</dbReference>
<dbReference type="PANTHER" id="PTHR24171">
    <property type="entry name" value="ANKYRIN REPEAT DOMAIN-CONTAINING PROTEIN 39-RELATED"/>
    <property type="match status" value="1"/>
</dbReference>
<evidence type="ECO:0000256" key="2">
    <source>
        <dbReference type="ARBA" id="ARBA00023043"/>
    </source>
</evidence>
<protein>
    <submittedName>
        <fullName evidence="4">Ankyrin</fullName>
    </submittedName>
</protein>
<dbReference type="InterPro" id="IPR036770">
    <property type="entry name" value="Ankyrin_rpt-contain_sf"/>
</dbReference>
<dbReference type="EMBL" id="MU005570">
    <property type="protein sequence ID" value="KAF2690743.1"/>
    <property type="molecule type" value="Genomic_DNA"/>
</dbReference>
<keyword evidence="5" id="KW-1185">Reference proteome</keyword>
<evidence type="ECO:0000313" key="4">
    <source>
        <dbReference type="EMBL" id="KAF2690743.1"/>
    </source>
</evidence>
<evidence type="ECO:0000256" key="3">
    <source>
        <dbReference type="PROSITE-ProRule" id="PRU00023"/>
    </source>
</evidence>
<dbReference type="PROSITE" id="PS50088">
    <property type="entry name" value="ANK_REPEAT"/>
    <property type="match status" value="1"/>
</dbReference>